<dbReference type="AlphaFoldDB" id="A0A9X9X4H4"/>
<gene>
    <name evidence="3" type="primary">ccmI</name>
    <name evidence="3" type="ORF">GXW76_24230</name>
</gene>
<dbReference type="NCBIfam" id="TIGR03142">
    <property type="entry name" value="cytochro_ccmI"/>
    <property type="match status" value="1"/>
</dbReference>
<dbReference type="Gene3D" id="1.25.40.10">
    <property type="entry name" value="Tetratricopeptide repeat domain"/>
    <property type="match status" value="1"/>
</dbReference>
<dbReference type="EMBL" id="JAAEDM010000134">
    <property type="protein sequence ID" value="MBR0674303.1"/>
    <property type="molecule type" value="Genomic_DNA"/>
</dbReference>
<evidence type="ECO:0000313" key="3">
    <source>
        <dbReference type="EMBL" id="MBR0674303.1"/>
    </source>
</evidence>
<accession>A0A9X9X4H4</accession>
<dbReference type="InterPro" id="IPR011990">
    <property type="entry name" value="TPR-like_helical_dom_sf"/>
</dbReference>
<keyword evidence="4" id="KW-1185">Reference proteome</keyword>
<sequence>MSTWIPLALLALAALLPLAAAVLRPRAARGRREADMALYRAQLAELDREKEAGRLDEAGHRAARVEIQRRLIAAADQMEAATTAARNPALLVAVLPLIAAGGLGLYLLRGSPGMPSAPYDLRAEAMARDEQILATLRARLDALDPRSEQARQGYVLLGNAERGRGNAEGALAAWRKAIEARFDPELAGDIAELEIVRGAPAEATAWITRALAEAPAEPRLRFLAGLVEAESGRPANARTLWQALLAESPPDAPWRGMLERRLSALP</sequence>
<comment type="caution">
    <text evidence="3">The sequence shown here is derived from an EMBL/GenBank/DDBJ whole genome shotgun (WGS) entry which is preliminary data.</text>
</comment>
<evidence type="ECO:0000256" key="2">
    <source>
        <dbReference type="SAM" id="Phobius"/>
    </source>
</evidence>
<dbReference type="Proteomes" id="UP001138751">
    <property type="component" value="Unassembled WGS sequence"/>
</dbReference>
<dbReference type="GO" id="GO:0017004">
    <property type="term" value="P:cytochrome complex assembly"/>
    <property type="evidence" value="ECO:0007669"/>
    <property type="project" value="UniProtKB-KW"/>
</dbReference>
<organism evidence="3 4">
    <name type="scientific">Neoroseomonas soli</name>
    <dbReference type="NCBI Taxonomy" id="1081025"/>
    <lineage>
        <taxon>Bacteria</taxon>
        <taxon>Pseudomonadati</taxon>
        <taxon>Pseudomonadota</taxon>
        <taxon>Alphaproteobacteria</taxon>
        <taxon>Acetobacterales</taxon>
        <taxon>Acetobacteraceae</taxon>
        <taxon>Neoroseomonas</taxon>
    </lineage>
</organism>
<reference evidence="3" key="2">
    <citation type="journal article" date="2021" name="Syst. Appl. Microbiol.">
        <title>Roseomonas hellenica sp. nov., isolated from roots of wild-growing Alkanna tinctoria.</title>
        <authorList>
            <person name="Rat A."/>
            <person name="Naranjo H.D."/>
            <person name="Lebbe L."/>
            <person name="Cnockaert M."/>
            <person name="Krigas N."/>
            <person name="Grigoriadou K."/>
            <person name="Maloupa E."/>
            <person name="Willems A."/>
        </authorList>
    </citation>
    <scope>NUCLEOTIDE SEQUENCE</scope>
    <source>
        <strain evidence="3">LMG 31231</strain>
    </source>
</reference>
<keyword evidence="2" id="KW-0472">Membrane</keyword>
<keyword evidence="2" id="KW-1133">Transmembrane helix</keyword>
<dbReference type="SUPFAM" id="SSF48452">
    <property type="entry name" value="TPR-like"/>
    <property type="match status" value="1"/>
</dbReference>
<evidence type="ECO:0000256" key="1">
    <source>
        <dbReference type="ARBA" id="ARBA00022748"/>
    </source>
</evidence>
<feature type="transmembrane region" description="Helical" evidence="2">
    <location>
        <begin position="88"/>
        <end position="108"/>
    </location>
</feature>
<keyword evidence="2" id="KW-0812">Transmembrane</keyword>
<name>A0A9X9X4H4_9PROT</name>
<keyword evidence="1" id="KW-0201">Cytochrome c-type biogenesis</keyword>
<dbReference type="InterPro" id="IPR017560">
    <property type="entry name" value="Cyt_c_biogenesis_CcmI"/>
</dbReference>
<dbReference type="RefSeq" id="WP_211864723.1">
    <property type="nucleotide sequence ID" value="NZ_JAAEDM010000134.1"/>
</dbReference>
<evidence type="ECO:0000313" key="4">
    <source>
        <dbReference type="Proteomes" id="UP001138751"/>
    </source>
</evidence>
<protein>
    <submittedName>
        <fullName evidence="3">C-type cytochrome biogenesis protein CcmI</fullName>
    </submittedName>
</protein>
<proteinExistence type="predicted"/>
<reference evidence="3" key="1">
    <citation type="submission" date="2020-01" db="EMBL/GenBank/DDBJ databases">
        <authorList>
            <person name="Rat A."/>
        </authorList>
    </citation>
    <scope>NUCLEOTIDE SEQUENCE</scope>
    <source>
        <strain evidence="3">LMG 31231</strain>
    </source>
</reference>